<dbReference type="AlphaFoldDB" id="A0A158DUD8"/>
<evidence type="ECO:0000313" key="1">
    <source>
        <dbReference type="EMBL" id="SAK98174.1"/>
    </source>
</evidence>
<sequence length="203" mass="22817">MNIKERSFGDKYFKVLARNKIPLRLFFQTHHELDGKAYLLGMRANPSIDCCDVLVQQTQQLSRMSDAYRLTSNPEKSTGDARSLRTLTPIASVGNEWALTEQTRALTAELGRSKEEAFRRGSDRIYTARRPDGRTFDYCADCALKLEWRAPRVSESAAGLHSSGPTWNECPRCAAEVAEVSRFDDISVDTKLVGSSNVHLLSR</sequence>
<dbReference type="Proteomes" id="UP000054624">
    <property type="component" value="Unassembled WGS sequence"/>
</dbReference>
<protein>
    <submittedName>
        <fullName evidence="1">Uncharacterized protein</fullName>
    </submittedName>
</protein>
<keyword evidence="2" id="KW-1185">Reference proteome</keyword>
<organism evidence="1 2">
    <name type="scientific">Caballeronia temeraria</name>
    <dbReference type="NCBI Taxonomy" id="1777137"/>
    <lineage>
        <taxon>Bacteria</taxon>
        <taxon>Pseudomonadati</taxon>
        <taxon>Pseudomonadota</taxon>
        <taxon>Betaproteobacteria</taxon>
        <taxon>Burkholderiales</taxon>
        <taxon>Burkholderiaceae</taxon>
        <taxon>Caballeronia</taxon>
    </lineage>
</organism>
<reference evidence="2" key="1">
    <citation type="submission" date="2016-01" db="EMBL/GenBank/DDBJ databases">
        <authorList>
            <person name="Peeters Charlotte."/>
        </authorList>
    </citation>
    <scope>NUCLEOTIDE SEQUENCE [LARGE SCALE GENOMIC DNA]</scope>
</reference>
<dbReference type="EMBL" id="FCOI02000054">
    <property type="protein sequence ID" value="SAK98174.1"/>
    <property type="molecule type" value="Genomic_DNA"/>
</dbReference>
<gene>
    <name evidence="1" type="ORF">AWB76_07499</name>
</gene>
<name>A0A158DUD8_9BURK</name>
<proteinExistence type="predicted"/>
<evidence type="ECO:0000313" key="2">
    <source>
        <dbReference type="Proteomes" id="UP000054624"/>
    </source>
</evidence>
<accession>A0A158DUD8</accession>